<dbReference type="Gene3D" id="3.10.20.30">
    <property type="match status" value="1"/>
</dbReference>
<protein>
    <recommendedName>
        <fullName evidence="3">Molybdopterin synthase sulfur carrier subunit</fullName>
    </recommendedName>
</protein>
<comment type="caution">
    <text evidence="1">The sequence shown here is derived from an EMBL/GenBank/DDBJ whole genome shotgun (WGS) entry which is preliminary data.</text>
</comment>
<dbReference type="AlphaFoldDB" id="A0A179B3H6"/>
<evidence type="ECO:0000313" key="2">
    <source>
        <dbReference type="Proteomes" id="UP000078368"/>
    </source>
</evidence>
<dbReference type="OrthoDB" id="3255135at2"/>
<evidence type="ECO:0000313" key="1">
    <source>
        <dbReference type="EMBL" id="OAP85935.1"/>
    </source>
</evidence>
<keyword evidence="2" id="KW-1185">Reference proteome</keyword>
<dbReference type="EMBL" id="LVZK01000001">
    <property type="protein sequence ID" value="OAP85935.1"/>
    <property type="molecule type" value="Genomic_DNA"/>
</dbReference>
<dbReference type="RefSeq" id="WP_009198168.1">
    <property type="nucleotide sequence ID" value="NZ_LVZK01000001.1"/>
</dbReference>
<dbReference type="STRING" id="1823756.A4H34_01715"/>
<dbReference type="Pfam" id="PF02597">
    <property type="entry name" value="ThiS"/>
    <property type="match status" value="1"/>
</dbReference>
<evidence type="ECO:0008006" key="3">
    <source>
        <dbReference type="Google" id="ProtNLM"/>
    </source>
</evidence>
<gene>
    <name evidence="1" type="ORF">A4H34_01715</name>
</gene>
<dbReference type="Proteomes" id="UP000078368">
    <property type="component" value="Unassembled WGS sequence"/>
</dbReference>
<name>A0A179B3H6_9ACTO</name>
<sequence>MTVNLRYFAAVAEAAGVTEESVSLPAGATVGDLRAALIAARGAGFARQLAVSALLIDGAHADDAALLPSGAVRADVLPPFAGG</sequence>
<dbReference type="InterPro" id="IPR003749">
    <property type="entry name" value="ThiS/MoaD-like"/>
</dbReference>
<dbReference type="InterPro" id="IPR016155">
    <property type="entry name" value="Mopterin_synth/thiamin_S_b"/>
</dbReference>
<dbReference type="InterPro" id="IPR012675">
    <property type="entry name" value="Beta-grasp_dom_sf"/>
</dbReference>
<proteinExistence type="predicted"/>
<dbReference type="SUPFAM" id="SSF54285">
    <property type="entry name" value="MoaD/ThiS"/>
    <property type="match status" value="1"/>
</dbReference>
<reference evidence="1 2" key="1">
    <citation type="submission" date="2016-04" db="EMBL/GenBank/DDBJ databases">
        <title>Peptidophaga gingivicola gen. nov., sp. nov., isolated from human subgingival plaque.</title>
        <authorList>
            <person name="Beall C.J."/>
            <person name="Mokrzan E.M."/>
            <person name="Griffen A.L."/>
            <person name="Leys E.J."/>
        </authorList>
    </citation>
    <scope>NUCLEOTIDE SEQUENCE [LARGE SCALE GENOMIC DNA]</scope>
    <source>
        <strain evidence="1 2">BA112</strain>
    </source>
</reference>
<organism evidence="1 2">
    <name type="scientific">Peptidiphaga gingivicola</name>
    <dbReference type="NCBI Taxonomy" id="2741497"/>
    <lineage>
        <taxon>Bacteria</taxon>
        <taxon>Bacillati</taxon>
        <taxon>Actinomycetota</taxon>
        <taxon>Actinomycetes</taxon>
        <taxon>Actinomycetales</taxon>
        <taxon>Actinomycetaceae</taxon>
        <taxon>Peptidiphaga</taxon>
    </lineage>
</organism>
<accession>A0A179B3H6</accession>